<comment type="caution">
    <text evidence="1">The sequence shown here is derived from an EMBL/GenBank/DDBJ whole genome shotgun (WGS) entry which is preliminary data.</text>
</comment>
<accession>A0A1V6TL67</accession>
<evidence type="ECO:0000313" key="2">
    <source>
        <dbReference type="Proteomes" id="UP000191285"/>
    </source>
</evidence>
<keyword evidence="2" id="KW-1185">Reference proteome</keyword>
<reference evidence="2" key="1">
    <citation type="journal article" date="2017" name="Nat. Microbiol.">
        <title>Global analysis of biosynthetic gene clusters reveals vast potential of secondary metabolite production in Penicillium species.</title>
        <authorList>
            <person name="Nielsen J.C."/>
            <person name="Grijseels S."/>
            <person name="Prigent S."/>
            <person name="Ji B."/>
            <person name="Dainat J."/>
            <person name="Nielsen K.F."/>
            <person name="Frisvad J.C."/>
            <person name="Workman M."/>
            <person name="Nielsen J."/>
        </authorList>
    </citation>
    <scope>NUCLEOTIDE SEQUENCE [LARGE SCALE GENOMIC DNA]</scope>
    <source>
        <strain evidence="2">IBT 24891</strain>
    </source>
</reference>
<dbReference type="AlphaFoldDB" id="A0A1V6TL67"/>
<proteinExistence type="predicted"/>
<dbReference type="Proteomes" id="UP000191285">
    <property type="component" value="Unassembled WGS sequence"/>
</dbReference>
<evidence type="ECO:0000313" key="1">
    <source>
        <dbReference type="EMBL" id="OQE26569.1"/>
    </source>
</evidence>
<name>A0A1V6TL67_9EURO</name>
<gene>
    <name evidence="1" type="ORF">PENSTE_c005G08593</name>
</gene>
<organism evidence="1 2">
    <name type="scientific">Penicillium steckii</name>
    <dbReference type="NCBI Taxonomy" id="303698"/>
    <lineage>
        <taxon>Eukaryota</taxon>
        <taxon>Fungi</taxon>
        <taxon>Dikarya</taxon>
        <taxon>Ascomycota</taxon>
        <taxon>Pezizomycotina</taxon>
        <taxon>Eurotiomycetes</taxon>
        <taxon>Eurotiomycetidae</taxon>
        <taxon>Eurotiales</taxon>
        <taxon>Aspergillaceae</taxon>
        <taxon>Penicillium</taxon>
    </lineage>
</organism>
<protein>
    <submittedName>
        <fullName evidence="1">Uncharacterized protein</fullName>
    </submittedName>
</protein>
<dbReference type="EMBL" id="MLKD01000005">
    <property type="protein sequence ID" value="OQE26569.1"/>
    <property type="molecule type" value="Genomic_DNA"/>
</dbReference>
<sequence>MIPASTAMSIDLYKDSSDCSTDAHTLKLQTGPGCFNLGSASIIKSTQISAEELGDYKITVWGDSECKGSKADYDDAGCMSIKDDSGEYVNIYSYEAVLVKIYQFDTHQGNVDPL</sequence>